<sequence length="169" mass="19300">MFANGNSRAQSSTAVRRLMKEYKDLTNDEDPAFTAGPIREDDFFEWEALVTGPEGTPFPQDYPLNPFKMTFDPPLFHPNVYPSGEVCISILHTPGDDPMQYESASERWSPVQGVRSVLMSVLSMLAEPNIESGANIECCKMYRDNLEEYERVVRRQVRQQLGIEDEEDE</sequence>
<keyword evidence="2" id="KW-1185">Reference proteome</keyword>
<evidence type="ECO:0000313" key="2">
    <source>
        <dbReference type="Proteomes" id="UP001227268"/>
    </source>
</evidence>
<name>A0ACC2VKQ9_9TREE</name>
<organism evidence="1 2">
    <name type="scientific">Naganishia friedmannii</name>
    <dbReference type="NCBI Taxonomy" id="89922"/>
    <lineage>
        <taxon>Eukaryota</taxon>
        <taxon>Fungi</taxon>
        <taxon>Dikarya</taxon>
        <taxon>Basidiomycota</taxon>
        <taxon>Agaricomycotina</taxon>
        <taxon>Tremellomycetes</taxon>
        <taxon>Filobasidiales</taxon>
        <taxon>Filobasidiaceae</taxon>
        <taxon>Naganishia</taxon>
    </lineage>
</organism>
<reference evidence="1" key="1">
    <citation type="submission" date="2023-04" db="EMBL/GenBank/DDBJ databases">
        <title>Draft Genome sequencing of Naganishia species isolated from polar environments using Oxford Nanopore Technology.</title>
        <authorList>
            <person name="Leo P."/>
            <person name="Venkateswaran K."/>
        </authorList>
    </citation>
    <scope>NUCLEOTIDE SEQUENCE</scope>
    <source>
        <strain evidence="1">MNA-CCFEE 5423</strain>
    </source>
</reference>
<dbReference type="EMBL" id="JASBWT010000013">
    <property type="protein sequence ID" value="KAJ9099191.1"/>
    <property type="molecule type" value="Genomic_DNA"/>
</dbReference>
<comment type="caution">
    <text evidence="1">The sequence shown here is derived from an EMBL/GenBank/DDBJ whole genome shotgun (WGS) entry which is preliminary data.</text>
</comment>
<proteinExistence type="predicted"/>
<gene>
    <name evidence="1" type="primary">UBC7</name>
    <name evidence="1" type="ORF">QFC21_004071</name>
</gene>
<dbReference type="Proteomes" id="UP001227268">
    <property type="component" value="Unassembled WGS sequence"/>
</dbReference>
<evidence type="ECO:0000313" key="1">
    <source>
        <dbReference type="EMBL" id="KAJ9099191.1"/>
    </source>
</evidence>
<accession>A0ACC2VKQ9</accession>
<protein>
    <submittedName>
        <fullName evidence="1">Ubiquitin-conjugating enzyme E2 7</fullName>
    </submittedName>
</protein>